<keyword evidence="2" id="KW-1185">Reference proteome</keyword>
<protein>
    <submittedName>
        <fullName evidence="1">Uncharacterized protein</fullName>
    </submittedName>
</protein>
<name>A0A3D8I8L5_9HELI</name>
<organism evidence="1 2">
    <name type="scientific">Helicobacter didelphidarum</name>
    <dbReference type="NCBI Taxonomy" id="2040648"/>
    <lineage>
        <taxon>Bacteria</taxon>
        <taxon>Pseudomonadati</taxon>
        <taxon>Campylobacterota</taxon>
        <taxon>Epsilonproteobacteria</taxon>
        <taxon>Campylobacterales</taxon>
        <taxon>Helicobacteraceae</taxon>
        <taxon>Helicobacter</taxon>
    </lineage>
</organism>
<dbReference type="OrthoDB" id="5326003at2"/>
<evidence type="ECO:0000313" key="2">
    <source>
        <dbReference type="Proteomes" id="UP000256379"/>
    </source>
</evidence>
<dbReference type="EMBL" id="NXLQ01000074">
    <property type="protein sequence ID" value="RDU60891.1"/>
    <property type="molecule type" value="Genomic_DNA"/>
</dbReference>
<dbReference type="RefSeq" id="WP_115543923.1">
    <property type="nucleotide sequence ID" value="NZ_NXLQ01000074.1"/>
</dbReference>
<comment type="caution">
    <text evidence="1">The sequence shown here is derived from an EMBL/GenBank/DDBJ whole genome shotgun (WGS) entry which is preliminary data.</text>
</comment>
<reference evidence="1 2" key="1">
    <citation type="submission" date="2018-04" db="EMBL/GenBank/DDBJ databases">
        <title>Novel Campyloabacter and Helicobacter Species and Strains.</title>
        <authorList>
            <person name="Mannion A.J."/>
            <person name="Shen Z."/>
            <person name="Fox J.G."/>
        </authorList>
    </citation>
    <scope>NUCLEOTIDE SEQUENCE [LARGE SCALE GENOMIC DNA]</scope>
    <source>
        <strain evidence="1 2">MIT 17-337</strain>
    </source>
</reference>
<accession>A0A3D8I8L5</accession>
<proteinExistence type="predicted"/>
<gene>
    <name evidence="1" type="ORF">CQA53_10580</name>
</gene>
<dbReference type="Proteomes" id="UP000256379">
    <property type="component" value="Unassembled WGS sequence"/>
</dbReference>
<dbReference type="AlphaFoldDB" id="A0A3D8I8L5"/>
<evidence type="ECO:0000313" key="1">
    <source>
        <dbReference type="EMBL" id="RDU60891.1"/>
    </source>
</evidence>
<sequence length="159" mass="19000">MKNREQIKKLRDYAELAWAAYGYFHLVGKKFHSESDDTQREIIKTDILDITYKKFKVAKTTHIGNEQREETIGKLDGDFGKEQAKRFFERYELITHQENTDSGFSATLFGEKRKQKNIESKEISYTSEYGYMNYILSFRGTEFKLEQIKDLINDYYIWE</sequence>